<evidence type="ECO:0000259" key="3">
    <source>
        <dbReference type="Pfam" id="PF00889"/>
    </source>
</evidence>
<keyword evidence="1" id="KW-0251">Elongation factor</keyword>
<reference evidence="4 5" key="1">
    <citation type="submission" date="2013-11" db="EMBL/GenBank/DDBJ databases">
        <title>Draft genome of the bovine lungworm Dictyocaulus viviparus.</title>
        <authorList>
            <person name="Mitreva M."/>
        </authorList>
    </citation>
    <scope>NUCLEOTIDE SEQUENCE [LARGE SCALE GENOMIC DNA]</scope>
    <source>
        <strain evidence="4 5">HannoverDv2000</strain>
    </source>
</reference>
<dbReference type="AlphaFoldDB" id="A0A0D8Y3F8"/>
<dbReference type="InterPro" id="IPR014039">
    <property type="entry name" value="Transl_elong_EFTs/EF1B_dimer"/>
</dbReference>
<dbReference type="PANTHER" id="PTHR11741">
    <property type="entry name" value="ELONGATION FACTOR TS"/>
    <property type="match status" value="1"/>
</dbReference>
<gene>
    <name evidence="4" type="ORF">DICVIV_04751</name>
</gene>
<keyword evidence="2" id="KW-0648">Protein biosynthesis</keyword>
<evidence type="ECO:0000313" key="5">
    <source>
        <dbReference type="Proteomes" id="UP000053766"/>
    </source>
</evidence>
<protein>
    <recommendedName>
        <fullName evidence="3">Translation elongation factor EFTs/EF1B dimerisation domain-containing protein</fullName>
    </recommendedName>
</protein>
<keyword evidence="5" id="KW-1185">Reference proteome</keyword>
<name>A0A0D8Y3F8_DICVI</name>
<feature type="domain" description="Translation elongation factor EFTs/EF1B dimerisation" evidence="3">
    <location>
        <begin position="14"/>
        <end position="197"/>
    </location>
</feature>
<dbReference type="SUPFAM" id="SSF54713">
    <property type="entry name" value="Elongation factor Ts (EF-Ts), dimerisation domain"/>
    <property type="match status" value="1"/>
</dbReference>
<reference evidence="5" key="2">
    <citation type="journal article" date="2016" name="Sci. Rep.">
        <title>Dictyocaulus viviparus genome, variome and transcriptome elucidate lungworm biology and support future intervention.</title>
        <authorList>
            <person name="McNulty S.N."/>
            <person name="Strube C."/>
            <person name="Rosa B.A."/>
            <person name="Martin J.C."/>
            <person name="Tyagi R."/>
            <person name="Choi Y.J."/>
            <person name="Wang Q."/>
            <person name="Hallsworth Pepin K."/>
            <person name="Zhang X."/>
            <person name="Ozersky P."/>
            <person name="Wilson R.K."/>
            <person name="Sternberg P.W."/>
            <person name="Gasser R.B."/>
            <person name="Mitreva M."/>
        </authorList>
    </citation>
    <scope>NUCLEOTIDE SEQUENCE [LARGE SCALE GENOMIC DNA]</scope>
    <source>
        <strain evidence="5">HannoverDv2000</strain>
    </source>
</reference>
<dbReference type="OrthoDB" id="277235at2759"/>
<accession>A0A0D8Y3F8</accession>
<evidence type="ECO:0000256" key="1">
    <source>
        <dbReference type="ARBA" id="ARBA00022768"/>
    </source>
</evidence>
<evidence type="ECO:0000313" key="4">
    <source>
        <dbReference type="EMBL" id="KJH49121.1"/>
    </source>
</evidence>
<organism evidence="4 5">
    <name type="scientific">Dictyocaulus viviparus</name>
    <name type="common">Bovine lungworm</name>
    <dbReference type="NCBI Taxonomy" id="29172"/>
    <lineage>
        <taxon>Eukaryota</taxon>
        <taxon>Metazoa</taxon>
        <taxon>Ecdysozoa</taxon>
        <taxon>Nematoda</taxon>
        <taxon>Chromadorea</taxon>
        <taxon>Rhabditida</taxon>
        <taxon>Rhabditina</taxon>
        <taxon>Rhabditomorpha</taxon>
        <taxon>Strongyloidea</taxon>
        <taxon>Metastrongylidae</taxon>
        <taxon>Dictyocaulus</taxon>
    </lineage>
</organism>
<dbReference type="Gene3D" id="3.30.479.20">
    <property type="entry name" value="Elongation factor Ts, dimerisation domain"/>
    <property type="match status" value="1"/>
</dbReference>
<proteinExistence type="predicted"/>
<dbReference type="GO" id="GO:0070125">
    <property type="term" value="P:mitochondrial translational elongation"/>
    <property type="evidence" value="ECO:0007669"/>
    <property type="project" value="TreeGrafter"/>
</dbReference>
<dbReference type="InterPro" id="IPR036402">
    <property type="entry name" value="EF-Ts_dimer_sf"/>
</dbReference>
<dbReference type="Pfam" id="PF00889">
    <property type="entry name" value="EF_TS"/>
    <property type="match status" value="1"/>
</dbReference>
<sequence length="201" mass="22597">MIRRNQDLDSFSDPNYKSLREIIAMTVGELGENISVRSMVALYAPEGASLYSSAHPKDGSDAVDMGRYVSVVALRRCENKELFPTEKLANQLCQHIIGMRCDTLGTPPHSTEEPEHLIGMQPDTLGTSQSNDADKVETNTTDAENELNNFAEVQSTNINEEETALLRQAFMFNPSQTVYDYVQSHQAEIVDFFRHELYNSE</sequence>
<dbReference type="GO" id="GO:0003746">
    <property type="term" value="F:translation elongation factor activity"/>
    <property type="evidence" value="ECO:0007669"/>
    <property type="project" value="UniProtKB-KW"/>
</dbReference>
<dbReference type="STRING" id="29172.A0A0D8Y3F8"/>
<dbReference type="PANTHER" id="PTHR11741:SF0">
    <property type="entry name" value="ELONGATION FACTOR TS, MITOCHONDRIAL"/>
    <property type="match status" value="1"/>
</dbReference>
<dbReference type="EMBL" id="KN716245">
    <property type="protein sequence ID" value="KJH49121.1"/>
    <property type="molecule type" value="Genomic_DNA"/>
</dbReference>
<evidence type="ECO:0000256" key="2">
    <source>
        <dbReference type="ARBA" id="ARBA00022917"/>
    </source>
</evidence>
<dbReference type="InterPro" id="IPR001816">
    <property type="entry name" value="Transl_elong_EFTs/EF1B"/>
</dbReference>
<dbReference type="Proteomes" id="UP000053766">
    <property type="component" value="Unassembled WGS sequence"/>
</dbReference>
<dbReference type="GO" id="GO:0005739">
    <property type="term" value="C:mitochondrion"/>
    <property type="evidence" value="ECO:0007669"/>
    <property type="project" value="GOC"/>
</dbReference>